<dbReference type="InterPro" id="IPR000407">
    <property type="entry name" value="GDA1_CD39_NTPase"/>
</dbReference>
<dbReference type="AlphaFoldDB" id="A0A448WAQ0"/>
<proteinExistence type="inferred from homology"/>
<evidence type="ECO:0000256" key="6">
    <source>
        <dbReference type="SAM" id="MobiDB-lite"/>
    </source>
</evidence>
<keyword evidence="4" id="KW-0547">Nucleotide-binding</keyword>
<feature type="binding site" evidence="4">
    <location>
        <begin position="113"/>
        <end position="117"/>
    </location>
    <ligand>
        <name>ATP</name>
        <dbReference type="ChEBI" id="CHEBI:30616"/>
    </ligand>
</feature>
<dbReference type="GO" id="GO:0005524">
    <property type="term" value="F:ATP binding"/>
    <property type="evidence" value="ECO:0007669"/>
    <property type="project" value="UniProtKB-KW"/>
</dbReference>
<name>A0A448WAQ0_9PLAT</name>
<comment type="similarity">
    <text evidence="1 5">Belongs to the GDA1/CD39 NTPase family.</text>
</comment>
<comment type="caution">
    <text evidence="7">The sequence shown here is derived from an EMBL/GenBank/DDBJ whole genome shotgun (WGS) entry which is preliminary data.</text>
</comment>
<dbReference type="OrthoDB" id="6372431at2759"/>
<evidence type="ECO:0000256" key="3">
    <source>
        <dbReference type="PIRSR" id="PIRSR600407-1"/>
    </source>
</evidence>
<keyword evidence="4" id="KW-0067">ATP-binding</keyword>
<reference evidence="7" key="1">
    <citation type="submission" date="2018-11" db="EMBL/GenBank/DDBJ databases">
        <authorList>
            <consortium name="Pathogen Informatics"/>
        </authorList>
    </citation>
    <scope>NUCLEOTIDE SEQUENCE</scope>
</reference>
<dbReference type="Pfam" id="PF01150">
    <property type="entry name" value="GDA1_CD39"/>
    <property type="match status" value="1"/>
</dbReference>
<evidence type="ECO:0000256" key="4">
    <source>
        <dbReference type="PIRSR" id="PIRSR600407-2"/>
    </source>
</evidence>
<dbReference type="PANTHER" id="PTHR11782">
    <property type="entry name" value="ADENOSINE/GUANOSINE DIPHOSPHATASE"/>
    <property type="match status" value="1"/>
</dbReference>
<evidence type="ECO:0000256" key="1">
    <source>
        <dbReference type="ARBA" id="ARBA00009283"/>
    </source>
</evidence>
<keyword evidence="2 5" id="KW-0378">Hydrolase</keyword>
<accession>A0A448WAQ0</accession>
<organism evidence="7 8">
    <name type="scientific">Protopolystoma xenopodis</name>
    <dbReference type="NCBI Taxonomy" id="117903"/>
    <lineage>
        <taxon>Eukaryota</taxon>
        <taxon>Metazoa</taxon>
        <taxon>Spiralia</taxon>
        <taxon>Lophotrochozoa</taxon>
        <taxon>Platyhelminthes</taxon>
        <taxon>Monogenea</taxon>
        <taxon>Polyopisthocotylea</taxon>
        <taxon>Polystomatidea</taxon>
        <taxon>Polystomatidae</taxon>
        <taxon>Protopolystoma</taxon>
    </lineage>
</organism>
<evidence type="ECO:0000256" key="5">
    <source>
        <dbReference type="RuleBase" id="RU003833"/>
    </source>
</evidence>
<dbReference type="PANTHER" id="PTHR11782:SF127">
    <property type="entry name" value="NTPASE, ISOFORM F"/>
    <property type="match status" value="1"/>
</dbReference>
<dbReference type="Gene3D" id="3.30.420.150">
    <property type="entry name" value="Exopolyphosphatase. Domain 2"/>
    <property type="match status" value="1"/>
</dbReference>
<evidence type="ECO:0000313" key="8">
    <source>
        <dbReference type="Proteomes" id="UP000784294"/>
    </source>
</evidence>
<feature type="region of interest" description="Disordered" evidence="6">
    <location>
        <begin position="77"/>
        <end position="99"/>
    </location>
</feature>
<evidence type="ECO:0000313" key="7">
    <source>
        <dbReference type="EMBL" id="VEL07174.1"/>
    </source>
</evidence>
<feature type="active site" description="Proton acceptor" evidence="3">
    <location>
        <position position="29"/>
    </location>
</feature>
<dbReference type="EMBL" id="CAAALY010001182">
    <property type="protein sequence ID" value="VEL07174.1"/>
    <property type="molecule type" value="Genomic_DNA"/>
</dbReference>
<dbReference type="Proteomes" id="UP000784294">
    <property type="component" value="Unassembled WGS sequence"/>
</dbReference>
<gene>
    <name evidence="7" type="ORF">PXEA_LOCUS614</name>
</gene>
<dbReference type="GO" id="GO:0016787">
    <property type="term" value="F:hydrolase activity"/>
    <property type="evidence" value="ECO:0007669"/>
    <property type="project" value="UniProtKB-KW"/>
</dbReference>
<evidence type="ECO:0000256" key="2">
    <source>
        <dbReference type="ARBA" id="ARBA00022801"/>
    </source>
</evidence>
<dbReference type="PROSITE" id="PS01238">
    <property type="entry name" value="GDA1_CD39_NTPASE"/>
    <property type="match status" value="1"/>
</dbReference>
<protein>
    <submittedName>
        <fullName evidence="7">Uncharacterized protein</fullName>
    </submittedName>
</protein>
<keyword evidence="8" id="KW-1185">Reference proteome</keyword>
<sequence length="180" mass="19850">MSGSVHARLKVSGFFVPPNAVSILSGLNEGLFAWLTINFLTHRLLKVPAATSSSYASPINSVYPILRTSPVHQYQPHSYPSYLNDESGNPAEEHSRAAPAAKSKTFLTFDLGGRSLQVTFMPVRKETLENAPNGFMTTTTAPEDKLTLGKGDNFNHSVSINHFRNYCQSFTPDSFLPFRL</sequence>